<feature type="signal peptide" evidence="2">
    <location>
        <begin position="1"/>
        <end position="17"/>
    </location>
</feature>
<feature type="region of interest" description="Disordered" evidence="1">
    <location>
        <begin position="345"/>
        <end position="395"/>
    </location>
</feature>
<dbReference type="Proteomes" id="UP000192247">
    <property type="component" value="Unassembled WGS sequence"/>
</dbReference>
<proteinExistence type="predicted"/>
<evidence type="ECO:0000313" key="5">
    <source>
        <dbReference type="Proteomes" id="UP000192247"/>
    </source>
</evidence>
<dbReference type="PANTHER" id="PTHR21719:SF1">
    <property type="entry name" value="FI06402P-RELATED"/>
    <property type="match status" value="1"/>
</dbReference>
<dbReference type="Pfam" id="PF00341">
    <property type="entry name" value="PDGF"/>
    <property type="match status" value="1"/>
</dbReference>
<dbReference type="PANTHER" id="PTHR21719">
    <property type="entry name" value="FI06402P-RELATED"/>
    <property type="match status" value="1"/>
</dbReference>
<dbReference type="GO" id="GO:0035099">
    <property type="term" value="P:hemocyte migration"/>
    <property type="evidence" value="ECO:0007669"/>
    <property type="project" value="TreeGrafter"/>
</dbReference>
<feature type="domain" description="Platelet-derived growth factor (PDGF) family profile" evidence="3">
    <location>
        <begin position="134"/>
        <end position="209"/>
    </location>
</feature>
<gene>
    <name evidence="4" type="ORF">BIW11_14111</name>
</gene>
<name>A0A1V9WZG5_9ACAR</name>
<organism evidence="4 5">
    <name type="scientific">Tropilaelaps mercedesae</name>
    <dbReference type="NCBI Taxonomy" id="418985"/>
    <lineage>
        <taxon>Eukaryota</taxon>
        <taxon>Metazoa</taxon>
        <taxon>Ecdysozoa</taxon>
        <taxon>Arthropoda</taxon>
        <taxon>Chelicerata</taxon>
        <taxon>Arachnida</taxon>
        <taxon>Acari</taxon>
        <taxon>Parasitiformes</taxon>
        <taxon>Mesostigmata</taxon>
        <taxon>Gamasina</taxon>
        <taxon>Dermanyssoidea</taxon>
        <taxon>Laelapidae</taxon>
        <taxon>Tropilaelaps</taxon>
    </lineage>
</organism>
<dbReference type="InParanoid" id="A0A1V9WZG5"/>
<reference evidence="4 5" key="1">
    <citation type="journal article" date="2017" name="Gigascience">
        <title>Draft genome of the honey bee ectoparasitic mite, Tropilaelaps mercedesae, is shaped by the parasitic life history.</title>
        <authorList>
            <person name="Dong X."/>
            <person name="Armstrong S.D."/>
            <person name="Xia D."/>
            <person name="Makepeace B.L."/>
            <person name="Darby A.C."/>
            <person name="Kadowaki T."/>
        </authorList>
    </citation>
    <scope>NUCLEOTIDE SEQUENCE [LARGE SCALE GENOMIC DNA]</scope>
    <source>
        <strain evidence="4">Wuxi-XJTLU</strain>
    </source>
</reference>
<feature type="compositionally biased region" description="Basic and acidic residues" evidence="1">
    <location>
        <begin position="357"/>
        <end position="382"/>
    </location>
</feature>
<dbReference type="OrthoDB" id="6370328at2759"/>
<protein>
    <recommendedName>
        <fullName evidence="3">Platelet-derived growth factor (PDGF) family profile domain-containing protein</fullName>
    </recommendedName>
</protein>
<dbReference type="SUPFAM" id="SSF57501">
    <property type="entry name" value="Cystine-knot cytokines"/>
    <property type="match status" value="1"/>
</dbReference>
<dbReference type="InterPro" id="IPR000072">
    <property type="entry name" value="PDGF/VEGF_dom"/>
</dbReference>
<dbReference type="EMBL" id="MNPL01032199">
    <property type="protein sequence ID" value="OQR66506.1"/>
    <property type="molecule type" value="Genomic_DNA"/>
</dbReference>
<dbReference type="STRING" id="418985.A0A1V9WZG5"/>
<dbReference type="GO" id="GO:0008083">
    <property type="term" value="F:growth factor activity"/>
    <property type="evidence" value="ECO:0007669"/>
    <property type="project" value="InterPro"/>
</dbReference>
<evidence type="ECO:0000256" key="1">
    <source>
        <dbReference type="SAM" id="MobiDB-lite"/>
    </source>
</evidence>
<feature type="compositionally biased region" description="Basic residues" evidence="1">
    <location>
        <begin position="383"/>
        <end position="395"/>
    </location>
</feature>
<feature type="chain" id="PRO_5012212840" description="Platelet-derived growth factor (PDGF) family profile domain-containing protein" evidence="2">
    <location>
        <begin position="18"/>
        <end position="395"/>
    </location>
</feature>
<evidence type="ECO:0000259" key="3">
    <source>
        <dbReference type="Pfam" id="PF00341"/>
    </source>
</evidence>
<accession>A0A1V9WZG5</accession>
<evidence type="ECO:0000256" key="2">
    <source>
        <dbReference type="SAM" id="SignalP"/>
    </source>
</evidence>
<comment type="caution">
    <text evidence="4">The sequence shown here is derived from an EMBL/GenBank/DDBJ whole genome shotgun (WGS) entry which is preliminary data.</text>
</comment>
<sequence>MKLFVLSVLCLCSIAYGYEPSYLSRTSSYASSRWRTSRYRPSSTLEASRLSSSPYTYDIHTSAAIRKPKKFDTYVPVLNTVPTNDVRSLREFSLSTTGGGLRSPSRKAFSVNTEISEAEKHFIEMEAKTRCALPTERVVCVQDHYPDADVVYRPACTILHRCDRHSGCCQLPKTCQPASSEQVTLLFQTSDTALSVLKLPFTNHTSCRCDIEDDIVHPTTTTTAVQPTSPETAGREIEEFPEVDFDEDVTLVGDTGISCPRCPRPFNKRVVRGLCQCDCFDGDSTCKSVKNGRQNIAEKERRCVQLGSCNRPTCGAGYYFNLDFGECRRPTYEKLALDAEVEPTTTDQAEMAGSEDAAEKAADEDANPKKKAVGVDDKIETSHRRHQRRHHKKHA</sequence>
<dbReference type="AlphaFoldDB" id="A0A1V9WZG5"/>
<dbReference type="Gene3D" id="2.10.90.10">
    <property type="entry name" value="Cystine-knot cytokines"/>
    <property type="match status" value="1"/>
</dbReference>
<evidence type="ECO:0000313" key="4">
    <source>
        <dbReference type="EMBL" id="OQR66506.1"/>
    </source>
</evidence>
<dbReference type="InterPro" id="IPR029034">
    <property type="entry name" value="Cystine-knot_cytokine"/>
</dbReference>
<keyword evidence="2" id="KW-0732">Signal</keyword>
<dbReference type="GO" id="GO:0016020">
    <property type="term" value="C:membrane"/>
    <property type="evidence" value="ECO:0007669"/>
    <property type="project" value="InterPro"/>
</dbReference>
<keyword evidence="5" id="KW-1185">Reference proteome</keyword>